<comment type="caution">
    <text evidence="2">The sequence shown here is derived from an EMBL/GenBank/DDBJ whole genome shotgun (WGS) entry which is preliminary data.</text>
</comment>
<keyword evidence="3" id="KW-1185">Reference proteome</keyword>
<accession>A0ABV2CIC6</accession>
<sequence length="238" mass="25877">MSDEGLLDWVNKVYYVAGALAAFFTVVTIVSGYMQFKLNERISERKDRALAKYQSDASLQIAVANEKAKEAGKSAADAVLRAAQLDKETARLTAENLRLQSQLMWRTLSKSQASAILAAAMPFKGQHLQIVSVMGDADGKQFGQQIAQVLRDAGWQCGDSDVYQAMFKQIPTGVSVHLNPIHTGAGETPPAVLQLVALLSNVHVISRMQAIRNDEVPPKAIRILVGVKEPFQSGLTGR</sequence>
<name>A0ABV2CIC6_9BURK</name>
<gene>
    <name evidence="2" type="ORF">ABXL37_31825</name>
</gene>
<keyword evidence="1" id="KW-0472">Membrane</keyword>
<evidence type="ECO:0000256" key="1">
    <source>
        <dbReference type="SAM" id="Phobius"/>
    </source>
</evidence>
<protein>
    <submittedName>
        <fullName evidence="2">Uncharacterized protein</fullName>
    </submittedName>
</protein>
<organism evidence="2 3">
    <name type="scientific">Burkholderia sola</name>
    <dbReference type="NCBI Taxonomy" id="2843302"/>
    <lineage>
        <taxon>Bacteria</taxon>
        <taxon>Pseudomonadati</taxon>
        <taxon>Pseudomonadota</taxon>
        <taxon>Betaproteobacteria</taxon>
        <taxon>Burkholderiales</taxon>
        <taxon>Burkholderiaceae</taxon>
        <taxon>Burkholderia</taxon>
        <taxon>Burkholderia cepacia complex</taxon>
    </lineage>
</organism>
<evidence type="ECO:0000313" key="2">
    <source>
        <dbReference type="EMBL" id="MET1478853.1"/>
    </source>
</evidence>
<dbReference type="Proteomes" id="UP001548587">
    <property type="component" value="Unassembled WGS sequence"/>
</dbReference>
<reference evidence="2 3" key="1">
    <citation type="submission" date="2024-06" db="EMBL/GenBank/DDBJ databases">
        <title>Burkholderia sola in Mexico.</title>
        <authorList>
            <person name="Estrada P."/>
        </authorList>
    </citation>
    <scope>NUCLEOTIDE SEQUENCE [LARGE SCALE GENOMIC DNA]</scope>
    <source>
        <strain evidence="2 3">CpTa8-5</strain>
    </source>
</reference>
<dbReference type="RefSeq" id="WP_209928904.1">
    <property type="nucleotide sequence ID" value="NZ_JBEWCH010000037.1"/>
</dbReference>
<feature type="transmembrane region" description="Helical" evidence="1">
    <location>
        <begin position="13"/>
        <end position="36"/>
    </location>
</feature>
<proteinExistence type="predicted"/>
<keyword evidence="1" id="KW-1133">Transmembrane helix</keyword>
<dbReference type="EMBL" id="JBEWCH010000037">
    <property type="protein sequence ID" value="MET1478853.1"/>
    <property type="molecule type" value="Genomic_DNA"/>
</dbReference>
<keyword evidence="1" id="KW-0812">Transmembrane</keyword>
<evidence type="ECO:0000313" key="3">
    <source>
        <dbReference type="Proteomes" id="UP001548587"/>
    </source>
</evidence>